<dbReference type="Proteomes" id="UP000256964">
    <property type="component" value="Unassembled WGS sequence"/>
</dbReference>
<accession>A0A371DAW8</accession>
<name>A0A371DAW8_9APHY</name>
<reference evidence="1 2" key="1">
    <citation type="journal article" date="2018" name="Biotechnol. Biofuels">
        <title>Integrative visual omics of the white-rot fungus Polyporus brumalis exposes the biotechnological potential of its oxidative enzymes for delignifying raw plant biomass.</title>
        <authorList>
            <person name="Miyauchi S."/>
            <person name="Rancon A."/>
            <person name="Drula E."/>
            <person name="Hage H."/>
            <person name="Chaduli D."/>
            <person name="Favel A."/>
            <person name="Grisel S."/>
            <person name="Henrissat B."/>
            <person name="Herpoel-Gimbert I."/>
            <person name="Ruiz-Duenas F.J."/>
            <person name="Chevret D."/>
            <person name="Hainaut M."/>
            <person name="Lin J."/>
            <person name="Wang M."/>
            <person name="Pangilinan J."/>
            <person name="Lipzen A."/>
            <person name="Lesage-Meessen L."/>
            <person name="Navarro D."/>
            <person name="Riley R."/>
            <person name="Grigoriev I.V."/>
            <person name="Zhou S."/>
            <person name="Raouche S."/>
            <person name="Rosso M.N."/>
        </authorList>
    </citation>
    <scope>NUCLEOTIDE SEQUENCE [LARGE SCALE GENOMIC DNA]</scope>
    <source>
        <strain evidence="1 2">BRFM 1820</strain>
    </source>
</reference>
<evidence type="ECO:0000313" key="1">
    <source>
        <dbReference type="EMBL" id="RDX49685.1"/>
    </source>
</evidence>
<protein>
    <submittedName>
        <fullName evidence="1">Uncharacterized protein</fullName>
    </submittedName>
</protein>
<keyword evidence="2" id="KW-1185">Reference proteome</keyword>
<dbReference type="AlphaFoldDB" id="A0A371DAW8"/>
<organism evidence="1 2">
    <name type="scientific">Lentinus brumalis</name>
    <dbReference type="NCBI Taxonomy" id="2498619"/>
    <lineage>
        <taxon>Eukaryota</taxon>
        <taxon>Fungi</taxon>
        <taxon>Dikarya</taxon>
        <taxon>Basidiomycota</taxon>
        <taxon>Agaricomycotina</taxon>
        <taxon>Agaricomycetes</taxon>
        <taxon>Polyporales</taxon>
        <taxon>Polyporaceae</taxon>
        <taxon>Lentinus</taxon>
    </lineage>
</organism>
<evidence type="ECO:0000313" key="2">
    <source>
        <dbReference type="Proteomes" id="UP000256964"/>
    </source>
</evidence>
<dbReference type="OrthoDB" id="2754286at2759"/>
<proteinExistence type="predicted"/>
<gene>
    <name evidence="1" type="ORF">OH76DRAFT_1482809</name>
</gene>
<dbReference type="EMBL" id="KZ857403">
    <property type="protein sequence ID" value="RDX49685.1"/>
    <property type="molecule type" value="Genomic_DNA"/>
</dbReference>
<sequence>MASTDHCDNILDTARIPPPSRSEHLLLIARWKGLLCPAAAVRGMRMRHSYTLAIWPDEPIVVGKKVKILAATPIAYHLPDSPSNELDTYDPHVMGHVVEVRRMEDGVAVARIANGCRGNRVEEVELAFPSLLQKGVRPERRAPGVVTVETKGEEDLDPLVCIRPMLAVCECRGIKCWLKEATRIRMSATFD</sequence>